<protein>
    <submittedName>
        <fullName evidence="1">Uncharacterized protein</fullName>
    </submittedName>
</protein>
<sequence>MTEPSSELEALVARALESALDDSPTSAMTRMQIRSGIVGDDPKLIDLFERIAGPDQAEVDLHLDGPGVKGHSTSAHYFSQFVSGISEAVKETAKSLAGKGSYSERLLIEGVGPGSVRVVLRAPDPVAPHPQKQSIEPLASASTVDSEALRSIAAILTHASSEDEESPLMAELSHLPIRARVGLRRAARSANEAGWDVKGSLRQRNFGATDVALTHGGAFRLRQGLDAKVENRSDETLTGYIDGFRRSLSTLYFQPESGGRIVQAAVVDPVTASSISELFADPDSLVEAVFDVVSTFLPGDETRPQRSRSVKSIRRLARGRQLAIDTD</sequence>
<accession>A0A1S1M1T3</accession>
<name>A0A1S1M1T3_MYCCH</name>
<dbReference type="Proteomes" id="UP000179441">
    <property type="component" value="Unassembled WGS sequence"/>
</dbReference>
<evidence type="ECO:0000313" key="2">
    <source>
        <dbReference type="Proteomes" id="UP000179441"/>
    </source>
</evidence>
<gene>
    <name evidence="1" type="ORF">BKG84_26175</name>
</gene>
<dbReference type="RefSeq" id="WP_070917405.1">
    <property type="nucleotide sequence ID" value="NZ_JAAOOS010000002.1"/>
</dbReference>
<comment type="caution">
    <text evidence="1">The sequence shown here is derived from an EMBL/GenBank/DDBJ whole genome shotgun (WGS) entry which is preliminary data.</text>
</comment>
<keyword evidence="2" id="KW-1185">Reference proteome</keyword>
<dbReference type="AlphaFoldDB" id="A0A1S1M1T3"/>
<dbReference type="EMBL" id="MLIS01000070">
    <property type="protein sequence ID" value="OHU75855.1"/>
    <property type="molecule type" value="Genomic_DNA"/>
</dbReference>
<evidence type="ECO:0000313" key="1">
    <source>
        <dbReference type="EMBL" id="OHU75855.1"/>
    </source>
</evidence>
<organism evidence="1 2">
    <name type="scientific">Mycobacteroides chelonae</name>
    <name type="common">Mycobacterium chelonae</name>
    <dbReference type="NCBI Taxonomy" id="1774"/>
    <lineage>
        <taxon>Bacteria</taxon>
        <taxon>Bacillati</taxon>
        <taxon>Actinomycetota</taxon>
        <taxon>Actinomycetes</taxon>
        <taxon>Mycobacteriales</taxon>
        <taxon>Mycobacteriaceae</taxon>
        <taxon>Mycobacteroides</taxon>
    </lineage>
</organism>
<reference evidence="1 2" key="1">
    <citation type="submission" date="2016-10" db="EMBL/GenBank/DDBJ databases">
        <title>Evaluation of Human, Veterinary and Environmental Mycobacterium chelonae Isolates by Core Genome Phylogenomic Analysis, Targeted Gene Comparison, and Anti-microbial Susceptibility Patterns: A Tale of Mistaken Identities.</title>
        <authorList>
            <person name="Fogelson S.B."/>
            <person name="Camus A.C."/>
            <person name="Lorenz W."/>
            <person name="Vasireddy R."/>
            <person name="Vasireddy S."/>
            <person name="Smith T."/>
            <person name="Brown-Elliott B.A."/>
            <person name="Wallace R.J.Jr."/>
            <person name="Hasan N.A."/>
            <person name="Reischl U."/>
            <person name="Sanchez S."/>
        </authorList>
    </citation>
    <scope>NUCLEOTIDE SEQUENCE [LARGE SCALE GENOMIC DNA]</scope>
    <source>
        <strain evidence="1 2">15518</strain>
    </source>
</reference>
<proteinExistence type="predicted"/>